<dbReference type="EnsemblMetazoa" id="ENSAATROPT009922">
    <property type="protein sequence ID" value="ENSAATROPP008972"/>
    <property type="gene ID" value="ENSAATROPG008085"/>
</dbReference>
<reference evidence="1" key="1">
    <citation type="submission" date="2024-04" db="UniProtKB">
        <authorList>
            <consortium name="EnsemblMetazoa"/>
        </authorList>
    </citation>
    <scope>IDENTIFICATION</scope>
    <source>
        <strain evidence="1">EBRO</strain>
    </source>
</reference>
<keyword evidence="2" id="KW-1185">Reference proteome</keyword>
<accession>A0AAG5DCJ6</accession>
<protein>
    <submittedName>
        <fullName evidence="1">Uncharacterized protein</fullName>
    </submittedName>
</protein>
<dbReference type="Proteomes" id="UP000075880">
    <property type="component" value="Unassembled WGS sequence"/>
</dbReference>
<dbReference type="AlphaFoldDB" id="A0AAG5DCJ6"/>
<sequence>MNNCYCCDQFCYGGVDGGLCATPCWCAPSGRCPGGPCSYTCPTFPPCGYPSACMKMMDCTRAAQVFHRARMSRRMILKNALMYD</sequence>
<evidence type="ECO:0000313" key="2">
    <source>
        <dbReference type="Proteomes" id="UP000075880"/>
    </source>
</evidence>
<name>A0AAG5DCJ6_ANOAO</name>
<proteinExistence type="predicted"/>
<evidence type="ECO:0000313" key="1">
    <source>
        <dbReference type="EnsemblMetazoa" id="ENSAATROPP008972"/>
    </source>
</evidence>
<organism evidence="1 2">
    <name type="scientific">Anopheles atroparvus</name>
    <name type="common">European mosquito</name>
    <dbReference type="NCBI Taxonomy" id="41427"/>
    <lineage>
        <taxon>Eukaryota</taxon>
        <taxon>Metazoa</taxon>
        <taxon>Ecdysozoa</taxon>
        <taxon>Arthropoda</taxon>
        <taxon>Hexapoda</taxon>
        <taxon>Insecta</taxon>
        <taxon>Pterygota</taxon>
        <taxon>Neoptera</taxon>
        <taxon>Endopterygota</taxon>
        <taxon>Diptera</taxon>
        <taxon>Nematocera</taxon>
        <taxon>Culicoidea</taxon>
        <taxon>Culicidae</taxon>
        <taxon>Anophelinae</taxon>
        <taxon>Anopheles</taxon>
    </lineage>
</organism>